<dbReference type="AlphaFoldDB" id="A0A914KFT6"/>
<feature type="coiled-coil region" evidence="1">
    <location>
        <begin position="119"/>
        <end position="146"/>
    </location>
</feature>
<accession>A0A914KFT6</accession>
<reference evidence="3" key="1">
    <citation type="submission" date="2022-11" db="UniProtKB">
        <authorList>
            <consortium name="WormBaseParasite"/>
        </authorList>
    </citation>
    <scope>IDENTIFICATION</scope>
</reference>
<proteinExistence type="predicted"/>
<keyword evidence="2" id="KW-1185">Reference proteome</keyword>
<keyword evidence="1" id="KW-0175">Coiled coil</keyword>
<evidence type="ECO:0000313" key="3">
    <source>
        <dbReference type="WBParaSite" id="Minc3s00003g00167"/>
    </source>
</evidence>
<evidence type="ECO:0000256" key="1">
    <source>
        <dbReference type="SAM" id="Coils"/>
    </source>
</evidence>
<dbReference type="Proteomes" id="UP000887563">
    <property type="component" value="Unplaced"/>
</dbReference>
<dbReference type="WBParaSite" id="Minc3s00003g00167">
    <property type="protein sequence ID" value="Minc3s00003g00167"/>
    <property type="gene ID" value="Minc3s00003g00167"/>
</dbReference>
<protein>
    <submittedName>
        <fullName evidence="3">Uncharacterized protein</fullName>
    </submittedName>
</protein>
<evidence type="ECO:0000313" key="2">
    <source>
        <dbReference type="Proteomes" id="UP000887563"/>
    </source>
</evidence>
<organism evidence="2 3">
    <name type="scientific">Meloidogyne incognita</name>
    <name type="common">Southern root-knot nematode worm</name>
    <name type="synonym">Oxyuris incognita</name>
    <dbReference type="NCBI Taxonomy" id="6306"/>
    <lineage>
        <taxon>Eukaryota</taxon>
        <taxon>Metazoa</taxon>
        <taxon>Ecdysozoa</taxon>
        <taxon>Nematoda</taxon>
        <taxon>Chromadorea</taxon>
        <taxon>Rhabditida</taxon>
        <taxon>Tylenchina</taxon>
        <taxon>Tylenchomorpha</taxon>
        <taxon>Tylenchoidea</taxon>
        <taxon>Meloidogynidae</taxon>
        <taxon>Meloidogyninae</taxon>
        <taxon>Meloidogyne</taxon>
        <taxon>Meloidogyne incognita group</taxon>
    </lineage>
</organism>
<sequence>MGGIIGQIDDLLLDIKRKTGFWFIFKNYVREFFGGTNLKKIFDAMVMDLLKLKENLRKSPPHYKNIRIELGQLDQFGLNRLGKNGEGIKSRTLDNYRAIINPLVSKIKMQLIIGQSITIEEFGKINEKLEKAISDLRDKSKKIINEGNIKGILGLIGRNIVEARLNLSSRYKEIKSKRMEALPLRFRRGYLDQILKSNNIDELQLIKLSNDEMNIWHARAKEDKGRYADRINILLKFFKQINDAISLIEAGIETAMKSPGSSKNGLRYAFKEYGWRFRIGPSSSLIRASFISNRANRDFFEVNEVLYPILSFKPKRAANPNYYLIINQNLNLQNLTNSAKQFEQNYLYMKFAQVLLKFHDILNKLVSAKILEDDNFPDAGEMFFAWILRSDVIVPYIERINGNSGLKIFEDNQRQDIQHLLSQTLHVFWELNKRYKIQDKVNNMLGTFTHNVVLLKTMELPHVDQMPNGNGAIFYQMYIMKTTDD</sequence>
<name>A0A914KFT6_MELIC</name>